<organism evidence="2 3">
    <name type="scientific">Sinorhizobium numidicum</name>
    <dbReference type="NCBI Taxonomy" id="680248"/>
    <lineage>
        <taxon>Bacteria</taxon>
        <taxon>Pseudomonadati</taxon>
        <taxon>Pseudomonadota</taxon>
        <taxon>Alphaproteobacteria</taxon>
        <taxon>Hyphomicrobiales</taxon>
        <taxon>Rhizobiaceae</taxon>
        <taxon>Sinorhizobium/Ensifer group</taxon>
        <taxon>Sinorhizobium</taxon>
    </lineage>
</organism>
<feature type="compositionally biased region" description="Basic and acidic residues" evidence="1">
    <location>
        <begin position="1"/>
        <end position="14"/>
    </location>
</feature>
<dbReference type="RefSeq" id="WP_280730962.1">
    <property type="nucleotide sequence ID" value="NZ_CP120367.1"/>
</dbReference>
<proteinExistence type="predicted"/>
<evidence type="ECO:0000256" key="1">
    <source>
        <dbReference type="SAM" id="MobiDB-lite"/>
    </source>
</evidence>
<name>A0ABY8CTC5_9HYPH</name>
<gene>
    <name evidence="2" type="ORF">PYH38_001671</name>
</gene>
<sequence>MAKSKLKELSRRSPDPAGEDIVASAENVPDSDDPKPVDQGRVPPVRSRDEANIDSDEALPNDREERSIADDPSREETRFGEVKPPKP</sequence>
<dbReference type="Proteomes" id="UP001235547">
    <property type="component" value="Chromosome 2"/>
</dbReference>
<reference evidence="2 3" key="1">
    <citation type="submission" date="2023-03" db="EMBL/GenBank/DDBJ databases">
        <authorList>
            <person name="Kaur S."/>
            <person name="Espinosa-Saiz D."/>
            <person name="Velazquez E."/>
            <person name="Menendez E."/>
            <person name="diCenzo G.C."/>
        </authorList>
    </citation>
    <scope>NUCLEOTIDE SEQUENCE [LARGE SCALE GENOMIC DNA]</scope>
    <source>
        <strain evidence="2 3">LMG 27395</strain>
    </source>
</reference>
<feature type="region of interest" description="Disordered" evidence="1">
    <location>
        <begin position="1"/>
        <end position="87"/>
    </location>
</feature>
<dbReference type="EMBL" id="CP120370">
    <property type="protein sequence ID" value="WEX80261.1"/>
    <property type="molecule type" value="Genomic_DNA"/>
</dbReference>
<feature type="compositionally biased region" description="Basic and acidic residues" evidence="1">
    <location>
        <begin position="60"/>
        <end position="87"/>
    </location>
</feature>
<keyword evidence="3" id="KW-1185">Reference proteome</keyword>
<evidence type="ECO:0000313" key="3">
    <source>
        <dbReference type="Proteomes" id="UP001235547"/>
    </source>
</evidence>
<evidence type="ECO:0000313" key="2">
    <source>
        <dbReference type="EMBL" id="WEX80261.1"/>
    </source>
</evidence>
<protein>
    <submittedName>
        <fullName evidence="2">Uncharacterized protein</fullName>
    </submittedName>
</protein>
<accession>A0ABY8CTC5</accession>